<dbReference type="Pfam" id="PF00534">
    <property type="entry name" value="Glycos_transf_1"/>
    <property type="match status" value="1"/>
</dbReference>
<protein>
    <submittedName>
        <fullName evidence="2">Glycosyltransferase family 1 protein</fullName>
    </submittedName>
</protein>
<dbReference type="PANTHER" id="PTHR45947">
    <property type="entry name" value="SULFOQUINOVOSYL TRANSFERASE SQD2"/>
    <property type="match status" value="1"/>
</dbReference>
<dbReference type="GO" id="GO:0016757">
    <property type="term" value="F:glycosyltransferase activity"/>
    <property type="evidence" value="ECO:0007669"/>
    <property type="project" value="InterPro"/>
</dbReference>
<gene>
    <name evidence="2" type="ORF">EXN75_10515</name>
</gene>
<dbReference type="InterPro" id="IPR001296">
    <property type="entry name" value="Glyco_trans_1"/>
</dbReference>
<dbReference type="Gene3D" id="3.40.50.2000">
    <property type="entry name" value="Glycogen Phosphorylase B"/>
    <property type="match status" value="2"/>
</dbReference>
<keyword evidence="3" id="KW-1185">Reference proteome</keyword>
<dbReference type="EMBL" id="SGVY01000027">
    <property type="protein sequence ID" value="TFH79255.1"/>
    <property type="molecule type" value="Genomic_DNA"/>
</dbReference>
<accession>A0A4Y8VDJ3</accession>
<evidence type="ECO:0000313" key="2">
    <source>
        <dbReference type="EMBL" id="TFH79255.1"/>
    </source>
</evidence>
<reference evidence="2 3" key="1">
    <citation type="submission" date="2019-02" db="EMBL/GenBank/DDBJ databases">
        <title>Draft Genome Sequence of the Prevotella sp. BCRC 81118, Isolated from Human Feces.</title>
        <authorList>
            <person name="Huang C.-H."/>
        </authorList>
    </citation>
    <scope>NUCLEOTIDE SEQUENCE [LARGE SCALE GENOMIC DNA]</scope>
    <source>
        <strain evidence="2 3">BCRC 81118</strain>
    </source>
</reference>
<evidence type="ECO:0000259" key="1">
    <source>
        <dbReference type="Pfam" id="PF00534"/>
    </source>
</evidence>
<organism evidence="2 3">
    <name type="scientific">Segatella hominis</name>
    <dbReference type="NCBI Taxonomy" id="2518605"/>
    <lineage>
        <taxon>Bacteria</taxon>
        <taxon>Pseudomonadati</taxon>
        <taxon>Bacteroidota</taxon>
        <taxon>Bacteroidia</taxon>
        <taxon>Bacteroidales</taxon>
        <taxon>Prevotellaceae</taxon>
        <taxon>Segatella</taxon>
    </lineage>
</organism>
<name>A0A4Y8VDJ3_9BACT</name>
<dbReference type="GeneID" id="302995712"/>
<dbReference type="CDD" id="cd03801">
    <property type="entry name" value="GT4_PimA-like"/>
    <property type="match status" value="1"/>
</dbReference>
<dbReference type="OrthoDB" id="9801609at2"/>
<dbReference type="PANTHER" id="PTHR45947:SF3">
    <property type="entry name" value="SULFOQUINOVOSYL TRANSFERASE SQD2"/>
    <property type="match status" value="1"/>
</dbReference>
<dbReference type="SUPFAM" id="SSF53756">
    <property type="entry name" value="UDP-Glycosyltransferase/glycogen phosphorylase"/>
    <property type="match status" value="1"/>
</dbReference>
<evidence type="ECO:0000313" key="3">
    <source>
        <dbReference type="Proteomes" id="UP000297872"/>
    </source>
</evidence>
<keyword evidence="2" id="KW-0808">Transferase</keyword>
<dbReference type="Proteomes" id="UP000297872">
    <property type="component" value="Unassembled WGS sequence"/>
</dbReference>
<dbReference type="InterPro" id="IPR050194">
    <property type="entry name" value="Glycosyltransferase_grp1"/>
</dbReference>
<proteinExistence type="predicted"/>
<sequence length="336" mass="38475">MKILIYTPSFYPRVGGLETINYLIAQGLSKYFNITVITPVLDEDNEHEYSFKIIRTTKTSSLIKEYIKCDLFVHSVLSLKGVLPALLFLKKWIVIHHTCYFRVWDQNETKVSRLKKIFSHFAHNICVSDAVGKSLGLKRYSVIHNSYDNSLFKNYGSENRKDFVFVGRLVTEKGVDFLINAYLKYLSLSDIKQNLFIIGDGPMKKDCQKIVSNKKLENQVIFKGQLKGRALVDELNKHKCLVVPSVYKEAFGIVALEGLATGCQVIGSDGDGISEAIGTCGLLFKKEDIDSLTKRMLEMDNTSSLNQERVNEHLKMFTPDFMVQKYVDYFKSWERK</sequence>
<dbReference type="AlphaFoldDB" id="A0A4Y8VDJ3"/>
<dbReference type="RefSeq" id="WP_134843778.1">
    <property type="nucleotide sequence ID" value="NZ_SGVY01000027.1"/>
</dbReference>
<comment type="caution">
    <text evidence="2">The sequence shown here is derived from an EMBL/GenBank/DDBJ whole genome shotgun (WGS) entry which is preliminary data.</text>
</comment>
<feature type="domain" description="Glycosyl transferase family 1" evidence="1">
    <location>
        <begin position="154"/>
        <end position="299"/>
    </location>
</feature>